<evidence type="ECO:0000313" key="5">
    <source>
        <dbReference type="EMBL" id="MBB3810395.1"/>
    </source>
</evidence>
<dbReference type="RefSeq" id="WP_183753347.1">
    <property type="nucleotide sequence ID" value="NZ_JACICC010000006.1"/>
</dbReference>
<keyword evidence="2" id="KW-0547">Nucleotide-binding</keyword>
<dbReference type="InterPro" id="IPR003593">
    <property type="entry name" value="AAA+_ATPase"/>
</dbReference>
<dbReference type="SMART" id="SM00382">
    <property type="entry name" value="AAA"/>
    <property type="match status" value="1"/>
</dbReference>
<evidence type="ECO:0000256" key="3">
    <source>
        <dbReference type="ARBA" id="ARBA00022840"/>
    </source>
</evidence>
<sequence>MTILEVRDLEVSYGALKAVSGMTFTCRGGEILGIIGPNGAGKSSTFNAITGRVEKKGTVTLSGQSLDGVPTCEMQRFGLKRTFQQNSFFTELTVLRNAEMALGRAYCPSLPALLRNPFSIGRRARVRIERARELLAEFHIPPEYGSLRPDEIPYGTQRLLSIAMSYGTGAKVLLADEPAAGVGGEDMEVLARILDKLRGLGVAVVLIEHHMDLVMQVCDRIAVIDRGTQIAYGTPDEIQRDPKVRAAYLGGEA</sequence>
<reference evidence="5 6" key="1">
    <citation type="submission" date="2020-08" db="EMBL/GenBank/DDBJ databases">
        <title>Genomic Encyclopedia of Type Strains, Phase IV (KMG-IV): sequencing the most valuable type-strain genomes for metagenomic binning, comparative biology and taxonomic classification.</title>
        <authorList>
            <person name="Goeker M."/>
        </authorList>
    </citation>
    <scope>NUCLEOTIDE SEQUENCE [LARGE SCALE GENOMIC DNA]</scope>
    <source>
        <strain evidence="5 6">DSM 28760</strain>
    </source>
</reference>
<dbReference type="Pfam" id="PF00005">
    <property type="entry name" value="ABC_tran"/>
    <property type="match status" value="1"/>
</dbReference>
<organism evidence="5 6">
    <name type="scientific">Pseudochelatococcus contaminans</name>
    <dbReference type="NCBI Taxonomy" id="1538103"/>
    <lineage>
        <taxon>Bacteria</taxon>
        <taxon>Pseudomonadati</taxon>
        <taxon>Pseudomonadota</taxon>
        <taxon>Alphaproteobacteria</taxon>
        <taxon>Hyphomicrobiales</taxon>
        <taxon>Chelatococcaceae</taxon>
        <taxon>Pseudochelatococcus</taxon>
    </lineage>
</organism>
<dbReference type="Gene3D" id="3.40.50.300">
    <property type="entry name" value="P-loop containing nucleotide triphosphate hydrolases"/>
    <property type="match status" value="1"/>
</dbReference>
<protein>
    <submittedName>
        <fullName evidence="5">Branched-chain amino acid transport system ATP-binding protein</fullName>
    </submittedName>
</protein>
<keyword evidence="3 5" id="KW-0067">ATP-binding</keyword>
<dbReference type="EMBL" id="JACICC010000006">
    <property type="protein sequence ID" value="MBB3810395.1"/>
    <property type="molecule type" value="Genomic_DNA"/>
</dbReference>
<dbReference type="InterPro" id="IPR032823">
    <property type="entry name" value="BCA_ABC_TP_C"/>
</dbReference>
<dbReference type="Pfam" id="PF12399">
    <property type="entry name" value="BCA_ABC_TP_C"/>
    <property type="match status" value="1"/>
</dbReference>
<feature type="domain" description="ABC transporter" evidence="4">
    <location>
        <begin position="4"/>
        <end position="251"/>
    </location>
</feature>
<dbReference type="Proteomes" id="UP000537592">
    <property type="component" value="Unassembled WGS sequence"/>
</dbReference>
<proteinExistence type="predicted"/>
<accession>A0A7W6EHS4</accession>
<dbReference type="InterPro" id="IPR027417">
    <property type="entry name" value="P-loop_NTPase"/>
</dbReference>
<dbReference type="InterPro" id="IPR003439">
    <property type="entry name" value="ABC_transporter-like_ATP-bd"/>
</dbReference>
<evidence type="ECO:0000256" key="1">
    <source>
        <dbReference type="ARBA" id="ARBA00022448"/>
    </source>
</evidence>
<comment type="caution">
    <text evidence="5">The sequence shown here is derived from an EMBL/GenBank/DDBJ whole genome shotgun (WGS) entry which is preliminary data.</text>
</comment>
<dbReference type="PANTHER" id="PTHR45772">
    <property type="entry name" value="CONSERVED COMPONENT OF ABC TRANSPORTER FOR NATURAL AMINO ACIDS-RELATED"/>
    <property type="match status" value="1"/>
</dbReference>
<name>A0A7W6EHS4_9HYPH</name>
<dbReference type="InterPro" id="IPR051120">
    <property type="entry name" value="ABC_AA/LPS_Transport"/>
</dbReference>
<dbReference type="AlphaFoldDB" id="A0A7W6EHS4"/>
<dbReference type="PROSITE" id="PS50893">
    <property type="entry name" value="ABC_TRANSPORTER_2"/>
    <property type="match status" value="1"/>
</dbReference>
<keyword evidence="1" id="KW-0813">Transport</keyword>
<evidence type="ECO:0000256" key="2">
    <source>
        <dbReference type="ARBA" id="ARBA00022741"/>
    </source>
</evidence>
<gene>
    <name evidence="5" type="ORF">FHS81_002496</name>
</gene>
<dbReference type="PANTHER" id="PTHR45772:SF9">
    <property type="entry name" value="CONSERVED COMPONENT OF ABC TRANSPORTER FOR NATURAL AMINO ACIDS"/>
    <property type="match status" value="1"/>
</dbReference>
<dbReference type="GO" id="GO:0016887">
    <property type="term" value="F:ATP hydrolysis activity"/>
    <property type="evidence" value="ECO:0007669"/>
    <property type="project" value="InterPro"/>
</dbReference>
<dbReference type="SUPFAM" id="SSF52540">
    <property type="entry name" value="P-loop containing nucleoside triphosphate hydrolases"/>
    <property type="match status" value="1"/>
</dbReference>
<dbReference type="GO" id="GO:0005886">
    <property type="term" value="C:plasma membrane"/>
    <property type="evidence" value="ECO:0007669"/>
    <property type="project" value="TreeGrafter"/>
</dbReference>
<evidence type="ECO:0000313" key="6">
    <source>
        <dbReference type="Proteomes" id="UP000537592"/>
    </source>
</evidence>
<evidence type="ECO:0000259" key="4">
    <source>
        <dbReference type="PROSITE" id="PS50893"/>
    </source>
</evidence>
<keyword evidence="6" id="KW-1185">Reference proteome</keyword>
<dbReference type="GO" id="GO:0005524">
    <property type="term" value="F:ATP binding"/>
    <property type="evidence" value="ECO:0007669"/>
    <property type="project" value="UniProtKB-KW"/>
</dbReference>